<organism evidence="3 4">
    <name type="scientific">Effrenium voratum</name>
    <dbReference type="NCBI Taxonomy" id="2562239"/>
    <lineage>
        <taxon>Eukaryota</taxon>
        <taxon>Sar</taxon>
        <taxon>Alveolata</taxon>
        <taxon>Dinophyceae</taxon>
        <taxon>Suessiales</taxon>
        <taxon>Symbiodiniaceae</taxon>
        <taxon>Effrenium</taxon>
    </lineage>
</organism>
<evidence type="ECO:0000256" key="1">
    <source>
        <dbReference type="SAM" id="MobiDB-lite"/>
    </source>
</evidence>
<feature type="transmembrane region" description="Helical" evidence="2">
    <location>
        <begin position="219"/>
        <end position="239"/>
    </location>
</feature>
<feature type="compositionally biased region" description="Basic and acidic residues" evidence="1">
    <location>
        <begin position="58"/>
        <end position="71"/>
    </location>
</feature>
<proteinExistence type="predicted"/>
<keyword evidence="4" id="KW-1185">Reference proteome</keyword>
<name>A0AA36HMD4_9DINO</name>
<reference evidence="3" key="1">
    <citation type="submission" date="2023-08" db="EMBL/GenBank/DDBJ databases">
        <authorList>
            <person name="Chen Y."/>
            <person name="Shah S."/>
            <person name="Dougan E. K."/>
            <person name="Thang M."/>
            <person name="Chan C."/>
        </authorList>
    </citation>
    <scope>NUCLEOTIDE SEQUENCE</scope>
</reference>
<keyword evidence="2" id="KW-0472">Membrane</keyword>
<dbReference type="EMBL" id="CAUJNA010000100">
    <property type="protein sequence ID" value="CAJ1371809.1"/>
    <property type="molecule type" value="Genomic_DNA"/>
</dbReference>
<gene>
    <name evidence="3" type="ORF">EVOR1521_LOCUS2039</name>
</gene>
<keyword evidence="2" id="KW-1133">Transmembrane helix</keyword>
<dbReference type="SUPFAM" id="SSF54919">
    <property type="entry name" value="Nucleoside diphosphate kinase, NDK"/>
    <property type="match status" value="1"/>
</dbReference>
<protein>
    <submittedName>
        <fullName evidence="3">Uncharacterized protein</fullName>
    </submittedName>
</protein>
<evidence type="ECO:0000256" key="2">
    <source>
        <dbReference type="SAM" id="Phobius"/>
    </source>
</evidence>
<sequence length="389" mass="44275">MHLKGAFVQPPQLQAKPAVCRPRRARPSFRWQSSWKASPLVLLAMRTPATSKLPPRLRAREDRARQREHANLPKEPVLVPMDVPGEANESNEAFLMLKPHASTAKAREAVRKILEDNGIAVVKDGSISAEDVRQRRLIDKHYGRVAQLALEVFPQALVVPKKGQAAFKECFGLPWKQAMEKDLVVNADQAMKRLGWTSDELGTRWDELKSGVGKVKFGGGFYCGCLSGLYIINGFYMAMRDNYFRTGRSVEWFCLEWRASKMSWKKFREEVIGETDPAVAHPHSLRRHFFENWERLDLPSEPHTGENCIHGAASPLEATMERRNWLHDVGYSDAFWQLLHEAGATPEHLEKWRLNPVVTVGERTCALFDHVENLDCFSCVEALQPLLRS</sequence>
<dbReference type="InterPro" id="IPR036850">
    <property type="entry name" value="NDK-like_dom_sf"/>
</dbReference>
<evidence type="ECO:0000313" key="3">
    <source>
        <dbReference type="EMBL" id="CAJ1371809.1"/>
    </source>
</evidence>
<keyword evidence="2" id="KW-0812">Transmembrane</keyword>
<feature type="region of interest" description="Disordered" evidence="1">
    <location>
        <begin position="52"/>
        <end position="71"/>
    </location>
</feature>
<comment type="caution">
    <text evidence="3">The sequence shown here is derived from an EMBL/GenBank/DDBJ whole genome shotgun (WGS) entry which is preliminary data.</text>
</comment>
<dbReference type="Proteomes" id="UP001178507">
    <property type="component" value="Unassembled WGS sequence"/>
</dbReference>
<accession>A0AA36HMD4</accession>
<dbReference type="AlphaFoldDB" id="A0AA36HMD4"/>
<evidence type="ECO:0000313" key="4">
    <source>
        <dbReference type="Proteomes" id="UP001178507"/>
    </source>
</evidence>
<dbReference type="Gene3D" id="3.30.70.141">
    <property type="entry name" value="Nucleoside diphosphate kinase-like domain"/>
    <property type="match status" value="1"/>
</dbReference>